<feature type="compositionally biased region" description="Acidic residues" evidence="1">
    <location>
        <begin position="150"/>
        <end position="159"/>
    </location>
</feature>
<proteinExistence type="predicted"/>
<protein>
    <submittedName>
        <fullName evidence="2">Uncharacterized protein</fullName>
    </submittedName>
</protein>
<feature type="compositionally biased region" description="Basic residues" evidence="1">
    <location>
        <begin position="44"/>
        <end position="53"/>
    </location>
</feature>
<dbReference type="InParanoid" id="A0A2H3D462"/>
<gene>
    <name evidence="2" type="ORF">ARMGADRAFT_1037647</name>
</gene>
<keyword evidence="3" id="KW-1185">Reference proteome</keyword>
<dbReference type="EMBL" id="KZ293703">
    <property type="protein sequence ID" value="PBK83837.1"/>
    <property type="molecule type" value="Genomic_DNA"/>
</dbReference>
<dbReference type="STRING" id="47427.A0A2H3D462"/>
<dbReference type="OMA" id="FFICNIC"/>
<evidence type="ECO:0000313" key="2">
    <source>
        <dbReference type="EMBL" id="PBK83837.1"/>
    </source>
</evidence>
<reference evidence="3" key="1">
    <citation type="journal article" date="2017" name="Nat. Ecol. Evol.">
        <title>Genome expansion and lineage-specific genetic innovations in the forest pathogenic fungi Armillaria.</title>
        <authorList>
            <person name="Sipos G."/>
            <person name="Prasanna A.N."/>
            <person name="Walter M.C."/>
            <person name="O'Connor E."/>
            <person name="Balint B."/>
            <person name="Krizsan K."/>
            <person name="Kiss B."/>
            <person name="Hess J."/>
            <person name="Varga T."/>
            <person name="Slot J."/>
            <person name="Riley R."/>
            <person name="Boka B."/>
            <person name="Rigling D."/>
            <person name="Barry K."/>
            <person name="Lee J."/>
            <person name="Mihaltcheva S."/>
            <person name="LaButti K."/>
            <person name="Lipzen A."/>
            <person name="Waldron R."/>
            <person name="Moloney N.M."/>
            <person name="Sperisen C."/>
            <person name="Kredics L."/>
            <person name="Vagvoelgyi C."/>
            <person name="Patrignani A."/>
            <person name="Fitzpatrick D."/>
            <person name="Nagy I."/>
            <person name="Doyle S."/>
            <person name="Anderson J.B."/>
            <person name="Grigoriev I.V."/>
            <person name="Gueldener U."/>
            <person name="Muensterkoetter M."/>
            <person name="Nagy L.G."/>
        </authorList>
    </citation>
    <scope>NUCLEOTIDE SEQUENCE [LARGE SCALE GENOMIC DNA]</scope>
    <source>
        <strain evidence="3">Ar21-2</strain>
    </source>
</reference>
<dbReference type="OrthoDB" id="3248986at2759"/>
<evidence type="ECO:0000256" key="1">
    <source>
        <dbReference type="SAM" id="MobiDB-lite"/>
    </source>
</evidence>
<accession>A0A2H3D462</accession>
<feature type="region of interest" description="Disordered" evidence="1">
    <location>
        <begin position="24"/>
        <end position="160"/>
    </location>
</feature>
<sequence length="266" mass="29872">MPTGSSTALVWCPCANCKRYNLKQDSQTADNHRKAELEKERQAHFRQKRRGKESHRSFWSTHLTSSPSEGPAAKPQASPPTRLEARERDQDVSDYSNGEWDTECNVMNSFGDYEPHEYSEYDNSESEDDHDNLGDDDEGTTFGSDKDGGSDSDEGENIADDPYFRSRATLFDPSQPGNAFVDEQDFDFCDLPWAFDDHPSIRHAYIRVFSAAAFDGITHKAAASMLQGYRILLESAQRQLQASHPMESIPGLDRFVSIKVNGFSPG</sequence>
<name>A0A2H3D462_ARMGA</name>
<feature type="compositionally biased region" description="Acidic residues" evidence="1">
    <location>
        <begin position="120"/>
        <end position="139"/>
    </location>
</feature>
<organism evidence="2 3">
    <name type="scientific">Armillaria gallica</name>
    <name type="common">Bulbous honey fungus</name>
    <name type="synonym">Armillaria bulbosa</name>
    <dbReference type="NCBI Taxonomy" id="47427"/>
    <lineage>
        <taxon>Eukaryota</taxon>
        <taxon>Fungi</taxon>
        <taxon>Dikarya</taxon>
        <taxon>Basidiomycota</taxon>
        <taxon>Agaricomycotina</taxon>
        <taxon>Agaricomycetes</taxon>
        <taxon>Agaricomycetidae</taxon>
        <taxon>Agaricales</taxon>
        <taxon>Marasmiineae</taxon>
        <taxon>Physalacriaceae</taxon>
        <taxon>Armillaria</taxon>
    </lineage>
</organism>
<dbReference type="Proteomes" id="UP000217790">
    <property type="component" value="Unassembled WGS sequence"/>
</dbReference>
<feature type="compositionally biased region" description="Polar residues" evidence="1">
    <location>
        <begin position="57"/>
        <end position="68"/>
    </location>
</feature>
<dbReference type="AlphaFoldDB" id="A0A2H3D462"/>
<feature type="compositionally biased region" description="Basic and acidic residues" evidence="1">
    <location>
        <begin position="30"/>
        <end position="43"/>
    </location>
</feature>
<evidence type="ECO:0000313" key="3">
    <source>
        <dbReference type="Proteomes" id="UP000217790"/>
    </source>
</evidence>